<dbReference type="AlphaFoldDB" id="A0A2W1NE41"/>
<protein>
    <recommendedName>
        <fullName evidence="5">DUF5689 domain-containing protein</fullName>
    </recommendedName>
</protein>
<evidence type="ECO:0000313" key="4">
    <source>
        <dbReference type="Proteomes" id="UP000249248"/>
    </source>
</evidence>
<dbReference type="Pfam" id="PF18942">
    <property type="entry name" value="DUF5689"/>
    <property type="match status" value="1"/>
</dbReference>
<comment type="caution">
    <text evidence="3">The sequence shown here is derived from an EMBL/GenBank/DDBJ whole genome shotgun (WGS) entry which is preliminary data.</text>
</comment>
<dbReference type="Pfam" id="PF16409">
    <property type="entry name" value="DUF5017"/>
    <property type="match status" value="1"/>
</dbReference>
<reference evidence="3 4" key="1">
    <citation type="submission" date="2018-06" db="EMBL/GenBank/DDBJ databases">
        <title>The draft genome sequence of Crocinitomix sp. SM1701.</title>
        <authorList>
            <person name="Zhang X."/>
        </authorList>
    </citation>
    <scope>NUCLEOTIDE SEQUENCE [LARGE SCALE GENOMIC DNA]</scope>
    <source>
        <strain evidence="3 4">SM1701</strain>
    </source>
</reference>
<dbReference type="PROSITE" id="PS51257">
    <property type="entry name" value="PROKAR_LIPOPROTEIN"/>
    <property type="match status" value="1"/>
</dbReference>
<dbReference type="Gene3D" id="2.60.120.200">
    <property type="match status" value="1"/>
</dbReference>
<evidence type="ECO:0000259" key="2">
    <source>
        <dbReference type="Pfam" id="PF18942"/>
    </source>
</evidence>
<feature type="domain" description="DUF5689" evidence="2">
    <location>
        <begin position="34"/>
        <end position="232"/>
    </location>
</feature>
<accession>A0A2W1NE41</accession>
<sequence length="412" mass="45110">MKRIIIISMVILGIAACKKELDHPPYHTLNANRILTIQEVIDLYQGAELEIKDTLSVFATVTMDESDGNIYKSLYIQDATAAINLRLLSATDFLVGDSLRINLLGALIDNYNGVMQLSNVDPSTRVIKQVKGQGIPPKAMSIEDIDTNFVNQLVILTGVQFAKEELGATYADAPAQFAENRRLEDCFGNSILLRTSGFAEFAGMNIAKGNGQVIVIVDRFNDDLQLKIRSFNEVEMTGERCNGITLIPGANLSKDFNDNSITSGGWMSVQVDGEDTWETSTVGGALTPYAKISNFNGGNFLCENWLISPKVAFALISNPTLGFNNDVNYDGDQLQLLVSEDYDGIGDPNLFIWVNITASVNWDSNPNGWGFENTGDINLSLFAGKAVYFAFKYTGSNTDGSTWEIDDIIING</sequence>
<evidence type="ECO:0008006" key="5">
    <source>
        <dbReference type="Google" id="ProtNLM"/>
    </source>
</evidence>
<gene>
    <name evidence="3" type="ORF">DNU06_08870</name>
</gene>
<evidence type="ECO:0000313" key="3">
    <source>
        <dbReference type="EMBL" id="PZE17373.1"/>
    </source>
</evidence>
<dbReference type="RefSeq" id="WP_111062898.1">
    <property type="nucleotide sequence ID" value="NZ_JBHUCU010000016.1"/>
</dbReference>
<dbReference type="InterPro" id="IPR043744">
    <property type="entry name" value="DUF5689"/>
</dbReference>
<evidence type="ECO:0000259" key="1">
    <source>
        <dbReference type="Pfam" id="PF16409"/>
    </source>
</evidence>
<name>A0A2W1NE41_9FLAO</name>
<dbReference type="Proteomes" id="UP000249248">
    <property type="component" value="Unassembled WGS sequence"/>
</dbReference>
<proteinExistence type="predicted"/>
<dbReference type="OrthoDB" id="1492759at2"/>
<organism evidence="3 4">
    <name type="scientific">Putridiphycobacter roseus</name>
    <dbReference type="NCBI Taxonomy" id="2219161"/>
    <lineage>
        <taxon>Bacteria</taxon>
        <taxon>Pseudomonadati</taxon>
        <taxon>Bacteroidota</taxon>
        <taxon>Flavobacteriia</taxon>
        <taxon>Flavobacteriales</taxon>
        <taxon>Crocinitomicaceae</taxon>
        <taxon>Putridiphycobacter</taxon>
    </lineage>
</organism>
<feature type="domain" description="DUF5017" evidence="1">
    <location>
        <begin position="318"/>
        <end position="403"/>
    </location>
</feature>
<dbReference type="EMBL" id="QKSB01000004">
    <property type="protein sequence ID" value="PZE17373.1"/>
    <property type="molecule type" value="Genomic_DNA"/>
</dbReference>
<keyword evidence="4" id="KW-1185">Reference proteome</keyword>
<dbReference type="NCBIfam" id="NF038128">
    <property type="entry name" value="choice_anch_J"/>
    <property type="match status" value="1"/>
</dbReference>
<dbReference type="InterPro" id="IPR032185">
    <property type="entry name" value="DUF5017"/>
</dbReference>